<protein>
    <submittedName>
        <fullName evidence="2">Uncharacterized protein</fullName>
    </submittedName>
</protein>
<reference evidence="2" key="1">
    <citation type="submission" date="2021-02" db="EMBL/GenBank/DDBJ databases">
        <authorList>
            <person name="Dougan E. K."/>
            <person name="Rhodes N."/>
            <person name="Thang M."/>
            <person name="Chan C."/>
        </authorList>
    </citation>
    <scope>NUCLEOTIDE SEQUENCE</scope>
</reference>
<evidence type="ECO:0000256" key="1">
    <source>
        <dbReference type="SAM" id="MobiDB-lite"/>
    </source>
</evidence>
<proteinExistence type="predicted"/>
<evidence type="ECO:0000313" key="2">
    <source>
        <dbReference type="EMBL" id="CAE8617064.1"/>
    </source>
</evidence>
<feature type="non-terminal residue" evidence="2">
    <location>
        <position position="1"/>
    </location>
</feature>
<dbReference type="AlphaFoldDB" id="A0A813FWX8"/>
<comment type="caution">
    <text evidence="2">The sequence shown here is derived from an EMBL/GenBank/DDBJ whole genome shotgun (WGS) entry which is preliminary data.</text>
</comment>
<feature type="region of interest" description="Disordered" evidence="1">
    <location>
        <begin position="30"/>
        <end position="50"/>
    </location>
</feature>
<gene>
    <name evidence="2" type="ORF">PGLA1383_LOCUS34732</name>
</gene>
<accession>A0A813FWX8</accession>
<evidence type="ECO:0000313" key="3">
    <source>
        <dbReference type="Proteomes" id="UP000654075"/>
    </source>
</evidence>
<name>A0A813FWX8_POLGL</name>
<dbReference type="EMBL" id="CAJNNV010026051">
    <property type="protein sequence ID" value="CAE8617064.1"/>
    <property type="molecule type" value="Genomic_DNA"/>
</dbReference>
<dbReference type="Proteomes" id="UP000654075">
    <property type="component" value="Unassembled WGS sequence"/>
</dbReference>
<organism evidence="2 3">
    <name type="scientific">Polarella glacialis</name>
    <name type="common">Dinoflagellate</name>
    <dbReference type="NCBI Taxonomy" id="89957"/>
    <lineage>
        <taxon>Eukaryota</taxon>
        <taxon>Sar</taxon>
        <taxon>Alveolata</taxon>
        <taxon>Dinophyceae</taxon>
        <taxon>Suessiales</taxon>
        <taxon>Suessiaceae</taxon>
        <taxon>Polarella</taxon>
    </lineage>
</organism>
<keyword evidence="3" id="KW-1185">Reference proteome</keyword>
<sequence length="192" mass="20489">MPQSRPIRAEDLVAKVSEVEVLLHSLQELTTEQATPSSSSSSARAAKDSTVSDGRKSARLLVQSYWALLASAEGGALGEADVRHRIARCLGGLRSVRAALPLKAFQLEAIWLETGSLMERHRDWRLAWELTFGLVRHLALGPAAEGDTSPRSNSAAHSLLAHASLRASTVAASADAASRPTADELAELCCQL</sequence>